<dbReference type="GO" id="GO:0003677">
    <property type="term" value="F:DNA binding"/>
    <property type="evidence" value="ECO:0007669"/>
    <property type="project" value="UniProtKB-KW"/>
</dbReference>
<keyword evidence="3" id="KW-0804">Transcription</keyword>
<dbReference type="InterPro" id="IPR050707">
    <property type="entry name" value="HTH_MetabolicPath_Reg"/>
</dbReference>
<dbReference type="PANTHER" id="PTHR30136">
    <property type="entry name" value="HELIX-TURN-HELIX TRANSCRIPTIONAL REGULATOR, ICLR FAMILY"/>
    <property type="match status" value="1"/>
</dbReference>
<reference evidence="6" key="1">
    <citation type="submission" date="2005-08" db="EMBL/GenBank/DDBJ databases">
        <title>Complete sequence of chromosome 2 of Ralstonia eutropha JMP134.</title>
        <authorList>
            <person name="Copeland A."/>
            <person name="Lucas S."/>
            <person name="Lapidus A."/>
            <person name="Barry K."/>
            <person name="Detter J.C."/>
            <person name="Glavina T."/>
            <person name="Hammon N."/>
            <person name="Israni S."/>
            <person name="Pitluck S."/>
            <person name="Goltsman E."/>
            <person name="Martinez M."/>
            <person name="Schmutz J."/>
            <person name="Larimer F."/>
            <person name="Land M."/>
            <person name="Lykidis A."/>
            <person name="Richardson P."/>
        </authorList>
    </citation>
    <scope>NUCLEOTIDE SEQUENCE [LARGE SCALE GENOMIC DNA]</scope>
    <source>
        <strain evidence="6">JMP134</strain>
    </source>
</reference>
<dbReference type="Gene3D" id="1.10.10.10">
    <property type="entry name" value="Winged helix-like DNA-binding domain superfamily/Winged helix DNA-binding domain"/>
    <property type="match status" value="1"/>
</dbReference>
<evidence type="ECO:0000256" key="3">
    <source>
        <dbReference type="ARBA" id="ARBA00023163"/>
    </source>
</evidence>
<feature type="domain" description="HTH iclR-type" evidence="4">
    <location>
        <begin position="51"/>
        <end position="110"/>
    </location>
</feature>
<dbReference type="KEGG" id="reu:Reut_B5822"/>
<dbReference type="GO" id="GO:0045892">
    <property type="term" value="P:negative regulation of DNA-templated transcription"/>
    <property type="evidence" value="ECO:0007669"/>
    <property type="project" value="TreeGrafter"/>
</dbReference>
<dbReference type="OrthoDB" id="9807558at2"/>
<keyword evidence="2" id="KW-0238">DNA-binding</keyword>
<proteinExistence type="predicted"/>
<dbReference type="SUPFAM" id="SSF55781">
    <property type="entry name" value="GAF domain-like"/>
    <property type="match status" value="1"/>
</dbReference>
<dbReference type="Gene3D" id="3.30.450.40">
    <property type="match status" value="1"/>
</dbReference>
<dbReference type="eggNOG" id="COG1414">
    <property type="taxonomic scope" value="Bacteria"/>
</dbReference>
<dbReference type="SUPFAM" id="SSF46785">
    <property type="entry name" value="Winged helix' DNA-binding domain"/>
    <property type="match status" value="1"/>
</dbReference>
<dbReference type="EMBL" id="CP000091">
    <property type="protein sequence ID" value="AAZ65165.1"/>
    <property type="molecule type" value="Genomic_DNA"/>
</dbReference>
<evidence type="ECO:0000313" key="6">
    <source>
        <dbReference type="EMBL" id="AAZ65165.1"/>
    </source>
</evidence>
<dbReference type="InterPro" id="IPR005471">
    <property type="entry name" value="Tscrpt_reg_IclR_N"/>
</dbReference>
<evidence type="ECO:0000256" key="1">
    <source>
        <dbReference type="ARBA" id="ARBA00023015"/>
    </source>
</evidence>
<protein>
    <submittedName>
        <fullName evidence="6">Transcriptional regulator, IclR family</fullName>
    </submittedName>
</protein>
<dbReference type="InterPro" id="IPR036388">
    <property type="entry name" value="WH-like_DNA-bd_sf"/>
</dbReference>
<feature type="domain" description="IclR-ED" evidence="5">
    <location>
        <begin position="111"/>
        <end position="291"/>
    </location>
</feature>
<dbReference type="PANTHER" id="PTHR30136:SF24">
    <property type="entry name" value="HTH-TYPE TRANSCRIPTIONAL REPRESSOR ALLR"/>
    <property type="match status" value="1"/>
</dbReference>
<accession>Q46NW9</accession>
<dbReference type="AlphaFoldDB" id="Q46NW9"/>
<dbReference type="InterPro" id="IPR014757">
    <property type="entry name" value="Tscrpt_reg_IclR_C"/>
</dbReference>
<dbReference type="Pfam" id="PF01614">
    <property type="entry name" value="IclR_C"/>
    <property type="match status" value="1"/>
</dbReference>
<gene>
    <name evidence="6" type="ordered locus">Reut_B5822</name>
</gene>
<dbReference type="SMART" id="SM00346">
    <property type="entry name" value="HTH_ICLR"/>
    <property type="match status" value="1"/>
</dbReference>
<sequence>MSTWRWTCSTRHKAIGPAFGLRAREVPPDTSGGVTLAGMTDTTHPTRALASQTLFRGLDVVDAVAAGSQTVQDIANRTGLPFSTTHRLASALVQARYLHFEPRRGYRLGPRLLELGFAAYRDSDITRSARAGMEELAEQTRDTIHLAQLDGDEIIYLDKIGGQRPISVNSRIGGRKPVCSTGVGKALILDETEDKWKARYEYDAKRGNVQLPLDRWLAGMRVYAQGGYAFDLEEDAPSICCVAVPIRDASGQTVAAISVTGTTDYTDEAQLRALIPVVRRVAQSISEKIGGRLG</sequence>
<evidence type="ECO:0000259" key="5">
    <source>
        <dbReference type="PROSITE" id="PS51078"/>
    </source>
</evidence>
<dbReference type="InterPro" id="IPR036390">
    <property type="entry name" value="WH_DNA-bd_sf"/>
</dbReference>
<dbReference type="HOGENOM" id="CLU_062618_6_0_4"/>
<dbReference type="InterPro" id="IPR029016">
    <property type="entry name" value="GAF-like_dom_sf"/>
</dbReference>
<name>Q46NW9_CUPPJ</name>
<evidence type="ECO:0000256" key="2">
    <source>
        <dbReference type="ARBA" id="ARBA00023125"/>
    </source>
</evidence>
<organism evidence="6">
    <name type="scientific">Cupriavidus pinatubonensis (strain JMP 134 / LMG 1197)</name>
    <name type="common">Cupriavidus necator (strain JMP 134)</name>
    <dbReference type="NCBI Taxonomy" id="264198"/>
    <lineage>
        <taxon>Bacteria</taxon>
        <taxon>Pseudomonadati</taxon>
        <taxon>Pseudomonadota</taxon>
        <taxon>Betaproteobacteria</taxon>
        <taxon>Burkholderiales</taxon>
        <taxon>Burkholderiaceae</taxon>
        <taxon>Cupriavidus</taxon>
    </lineage>
</organism>
<dbReference type="STRING" id="264198.Reut_B5822"/>
<dbReference type="PROSITE" id="PS51078">
    <property type="entry name" value="ICLR_ED"/>
    <property type="match status" value="1"/>
</dbReference>
<dbReference type="Pfam" id="PF09339">
    <property type="entry name" value="HTH_IclR"/>
    <property type="match status" value="1"/>
</dbReference>
<dbReference type="GO" id="GO:0003700">
    <property type="term" value="F:DNA-binding transcription factor activity"/>
    <property type="evidence" value="ECO:0007669"/>
    <property type="project" value="TreeGrafter"/>
</dbReference>
<keyword evidence="1" id="KW-0805">Transcription regulation</keyword>
<evidence type="ECO:0000259" key="4">
    <source>
        <dbReference type="PROSITE" id="PS51077"/>
    </source>
</evidence>
<dbReference type="PROSITE" id="PS51077">
    <property type="entry name" value="HTH_ICLR"/>
    <property type="match status" value="1"/>
</dbReference>